<dbReference type="Proteomes" id="UP000242188">
    <property type="component" value="Unassembled WGS sequence"/>
</dbReference>
<name>A0A210PSI1_MIZYE</name>
<organism evidence="1 2">
    <name type="scientific">Mizuhopecten yessoensis</name>
    <name type="common">Japanese scallop</name>
    <name type="synonym">Patinopecten yessoensis</name>
    <dbReference type="NCBI Taxonomy" id="6573"/>
    <lineage>
        <taxon>Eukaryota</taxon>
        <taxon>Metazoa</taxon>
        <taxon>Spiralia</taxon>
        <taxon>Lophotrochozoa</taxon>
        <taxon>Mollusca</taxon>
        <taxon>Bivalvia</taxon>
        <taxon>Autobranchia</taxon>
        <taxon>Pteriomorphia</taxon>
        <taxon>Pectinida</taxon>
        <taxon>Pectinoidea</taxon>
        <taxon>Pectinidae</taxon>
        <taxon>Mizuhopecten</taxon>
    </lineage>
</organism>
<evidence type="ECO:0000313" key="2">
    <source>
        <dbReference type="Proteomes" id="UP000242188"/>
    </source>
</evidence>
<proteinExistence type="predicted"/>
<accession>A0A210PSI1</accession>
<dbReference type="InterPro" id="IPR011042">
    <property type="entry name" value="6-blade_b-propeller_TolB-like"/>
</dbReference>
<comment type="caution">
    <text evidence="1">The sequence shown here is derived from an EMBL/GenBank/DDBJ whole genome shotgun (WGS) entry which is preliminary data.</text>
</comment>
<dbReference type="AlphaFoldDB" id="A0A210PSI1"/>
<sequence length="277" mass="31875">MAEVERRRFGNLVTKVKDVQSNALYYRRLSWFLFGAEMPMLTGGCFLDDGRLLLSDYNNKKLILFDDSYNYIKHISVDGWPYDVTRGRGEGEIYIVLCKSVILRCHLNDDELIIRDRIRVPDDVRCVSVLDDVIFTGSRSAVSMMTLDGVILEALPKAGGNTYLASSSLHRKFFHKDGDIILCRTLDGNEVFRYEDSHLIDPRGMCLDHDDNLYVCGYKSKNLIKITHDGQRGRVVLNRLHKILRPMAIVYHPTKQQFIVTSYGEDTAFEVYQVSCW</sequence>
<gene>
    <name evidence="1" type="ORF">KP79_PYT19853</name>
</gene>
<keyword evidence="2" id="KW-1185">Reference proteome</keyword>
<dbReference type="EMBL" id="NEDP02005525">
    <property type="protein sequence ID" value="OWF39453.1"/>
    <property type="molecule type" value="Genomic_DNA"/>
</dbReference>
<dbReference type="OrthoDB" id="6090825at2759"/>
<protein>
    <submittedName>
        <fullName evidence="1">Uncharacterized protein</fullName>
    </submittedName>
</protein>
<dbReference type="SUPFAM" id="SSF101898">
    <property type="entry name" value="NHL repeat"/>
    <property type="match status" value="1"/>
</dbReference>
<dbReference type="Gene3D" id="2.120.10.30">
    <property type="entry name" value="TolB, C-terminal domain"/>
    <property type="match status" value="1"/>
</dbReference>
<reference evidence="1 2" key="1">
    <citation type="journal article" date="2017" name="Nat. Ecol. Evol.">
        <title>Scallop genome provides insights into evolution of bilaterian karyotype and development.</title>
        <authorList>
            <person name="Wang S."/>
            <person name="Zhang J."/>
            <person name="Jiao W."/>
            <person name="Li J."/>
            <person name="Xun X."/>
            <person name="Sun Y."/>
            <person name="Guo X."/>
            <person name="Huan P."/>
            <person name="Dong B."/>
            <person name="Zhang L."/>
            <person name="Hu X."/>
            <person name="Sun X."/>
            <person name="Wang J."/>
            <person name="Zhao C."/>
            <person name="Wang Y."/>
            <person name="Wang D."/>
            <person name="Huang X."/>
            <person name="Wang R."/>
            <person name="Lv J."/>
            <person name="Li Y."/>
            <person name="Zhang Z."/>
            <person name="Liu B."/>
            <person name="Lu W."/>
            <person name="Hui Y."/>
            <person name="Liang J."/>
            <person name="Zhou Z."/>
            <person name="Hou R."/>
            <person name="Li X."/>
            <person name="Liu Y."/>
            <person name="Li H."/>
            <person name="Ning X."/>
            <person name="Lin Y."/>
            <person name="Zhao L."/>
            <person name="Xing Q."/>
            <person name="Dou J."/>
            <person name="Li Y."/>
            <person name="Mao J."/>
            <person name="Guo H."/>
            <person name="Dou H."/>
            <person name="Li T."/>
            <person name="Mu C."/>
            <person name="Jiang W."/>
            <person name="Fu Q."/>
            <person name="Fu X."/>
            <person name="Miao Y."/>
            <person name="Liu J."/>
            <person name="Yu Q."/>
            <person name="Li R."/>
            <person name="Liao H."/>
            <person name="Li X."/>
            <person name="Kong Y."/>
            <person name="Jiang Z."/>
            <person name="Chourrout D."/>
            <person name="Li R."/>
            <person name="Bao Z."/>
        </authorList>
    </citation>
    <scope>NUCLEOTIDE SEQUENCE [LARGE SCALE GENOMIC DNA]</scope>
    <source>
        <strain evidence="1 2">PY_sf001</strain>
    </source>
</reference>
<evidence type="ECO:0000313" key="1">
    <source>
        <dbReference type="EMBL" id="OWF39453.1"/>
    </source>
</evidence>